<protein>
    <recommendedName>
        <fullName evidence="4">Esterase</fullName>
    </recommendedName>
</protein>
<dbReference type="Gene3D" id="3.40.50.1820">
    <property type="entry name" value="alpha/beta hydrolase"/>
    <property type="match status" value="1"/>
</dbReference>
<feature type="signal peptide" evidence="1">
    <location>
        <begin position="1"/>
        <end position="22"/>
    </location>
</feature>
<dbReference type="CDD" id="cd12807">
    <property type="entry name" value="Esterase_713"/>
    <property type="match status" value="1"/>
</dbReference>
<evidence type="ECO:0008006" key="4">
    <source>
        <dbReference type="Google" id="ProtNLM"/>
    </source>
</evidence>
<keyword evidence="3" id="KW-1185">Reference proteome</keyword>
<dbReference type="InterPro" id="IPR029058">
    <property type="entry name" value="AB_hydrolase_fold"/>
</dbReference>
<dbReference type="PANTHER" id="PTHR43194">
    <property type="entry name" value="HYDROLASE ALPHA/BETA FOLD FAMILY"/>
    <property type="match status" value="1"/>
</dbReference>
<keyword evidence="1" id="KW-0732">Signal</keyword>
<name>A0ABT1C8C8_9HYPH</name>
<feature type="chain" id="PRO_5046074098" description="Esterase" evidence="1">
    <location>
        <begin position="23"/>
        <end position="364"/>
    </location>
</feature>
<reference evidence="2 3" key="1">
    <citation type="submission" date="2022-06" db="EMBL/GenBank/DDBJ databases">
        <title>Mesorhizobium sp. strain RP14 Genome sequencing and assembly.</title>
        <authorList>
            <person name="Kim I."/>
        </authorList>
    </citation>
    <scope>NUCLEOTIDE SEQUENCE [LARGE SCALE GENOMIC DNA]</scope>
    <source>
        <strain evidence="3">RP14(2022)</strain>
    </source>
</reference>
<sequence length="364" mass="39705">MSILPLLRSAAFVVLASIPVNASAQALSDLKPSAEPLVLQSQGSFFVGGRAVETKNAGWGELKDVFGEPFEAGRVLVDQMYVQFQSPPNPSHTPIVFMHGGLLSSKQWETTPDGRMGWYEYFTRQGFPTYLAEQTGRARSGFNGTVFNQVRDGTIPPGEQPRVFLGISEMAWKVFRFGPKLGEGWPDVQFPLDHVEEFYKQVIPDMIETQVPSLLGELVSPETSNPTVNNVAALAHDLGGAVLVGHSQSAGFPTQAVLKQKGGIRGIIQLETGCFSNLAKEQVEILAKVPILVMVGDRLGEQPDAACLRQMGQIKAAGGDMTFISLPETKLRGNSHMFMQDKNNLKVADILVKWVSQHVDKGSR</sequence>
<proteinExistence type="predicted"/>
<evidence type="ECO:0000256" key="1">
    <source>
        <dbReference type="SAM" id="SignalP"/>
    </source>
</evidence>
<dbReference type="PANTHER" id="PTHR43194:SF5">
    <property type="entry name" value="PIMELOYL-[ACYL-CARRIER PROTEIN] METHYL ESTER ESTERASE"/>
    <property type="match status" value="1"/>
</dbReference>
<accession>A0ABT1C8C8</accession>
<dbReference type="Proteomes" id="UP001205906">
    <property type="component" value="Unassembled WGS sequence"/>
</dbReference>
<dbReference type="SUPFAM" id="SSF53474">
    <property type="entry name" value="alpha/beta-Hydrolases"/>
    <property type="match status" value="1"/>
</dbReference>
<dbReference type="RefSeq" id="WP_252818661.1">
    <property type="nucleotide sequence ID" value="NZ_JAMXQS010000005.1"/>
</dbReference>
<organism evidence="2 3">
    <name type="scientific">Mesorhizobium liriopis</name>
    <dbReference type="NCBI Taxonomy" id="2953882"/>
    <lineage>
        <taxon>Bacteria</taxon>
        <taxon>Pseudomonadati</taxon>
        <taxon>Pseudomonadota</taxon>
        <taxon>Alphaproteobacteria</taxon>
        <taxon>Hyphomicrobiales</taxon>
        <taxon>Phyllobacteriaceae</taxon>
        <taxon>Mesorhizobium</taxon>
    </lineage>
</organism>
<evidence type="ECO:0000313" key="2">
    <source>
        <dbReference type="EMBL" id="MCO6050211.1"/>
    </source>
</evidence>
<dbReference type="EMBL" id="JAMXQS010000005">
    <property type="protein sequence ID" value="MCO6050211.1"/>
    <property type="molecule type" value="Genomic_DNA"/>
</dbReference>
<evidence type="ECO:0000313" key="3">
    <source>
        <dbReference type="Proteomes" id="UP001205906"/>
    </source>
</evidence>
<gene>
    <name evidence="2" type="ORF">NGM99_10485</name>
</gene>
<dbReference type="InterPro" id="IPR050228">
    <property type="entry name" value="Carboxylesterase_BioH"/>
</dbReference>
<comment type="caution">
    <text evidence="2">The sequence shown here is derived from an EMBL/GenBank/DDBJ whole genome shotgun (WGS) entry which is preliminary data.</text>
</comment>